<dbReference type="EMBL" id="CP146284">
    <property type="protein sequence ID" value="WWV67645.1"/>
    <property type="molecule type" value="Genomic_DNA"/>
</dbReference>
<accession>A0ABZ2ILF3</accession>
<gene>
    <name evidence="4" type="ORF">NEE14_005605</name>
    <name evidence="5" type="ORF">NEE14_006720</name>
    <name evidence="1" type="ORF">NEE14_008600</name>
    <name evidence="2" type="ORF">NEE14_009490</name>
    <name evidence="3" type="ORF">NEE14_011300</name>
</gene>
<keyword evidence="6" id="KW-1185">Reference proteome</keyword>
<evidence type="ECO:0000313" key="4">
    <source>
        <dbReference type="EMBL" id="WWV67446.1"/>
    </source>
</evidence>
<sequence>MKESNYEQEKFRKNQEREIFRLVKQDNVSIQEVVQQYGVSRSSIYRIIATFERENPLEAELMKKQGKDVTPEDYKKLLEELSSLKKALAEERLRADFYQEMVAYGEEVYGIKLKKAGTK</sequence>
<evidence type="ECO:0000313" key="6">
    <source>
        <dbReference type="Proteomes" id="UP001320603"/>
    </source>
</evidence>
<evidence type="ECO:0000313" key="5">
    <source>
        <dbReference type="EMBL" id="WWV67645.1"/>
    </source>
</evidence>
<dbReference type="EMBL" id="CP146284">
    <property type="protein sequence ID" value="WWV65262.1"/>
    <property type="molecule type" value="Genomic_DNA"/>
</dbReference>
<evidence type="ECO:0000313" key="3">
    <source>
        <dbReference type="EMBL" id="WWV65579.1"/>
    </source>
</evidence>
<protein>
    <submittedName>
        <fullName evidence="3">Helix-turn-helix domain-containing protein</fullName>
    </submittedName>
</protein>
<dbReference type="RefSeq" id="WP_251968791.1">
    <property type="nucleotide sequence ID" value="NZ_CP146284.1"/>
</dbReference>
<dbReference type="InterPro" id="IPR009057">
    <property type="entry name" value="Homeodomain-like_sf"/>
</dbReference>
<dbReference type="EMBL" id="CP146284">
    <property type="protein sequence ID" value="WWV65579.1"/>
    <property type="molecule type" value="Genomic_DNA"/>
</dbReference>
<dbReference type="EMBL" id="CP146284">
    <property type="protein sequence ID" value="WWV67446.1"/>
    <property type="molecule type" value="Genomic_DNA"/>
</dbReference>
<dbReference type="EMBL" id="CP146284">
    <property type="protein sequence ID" value="WWV65100.1"/>
    <property type="molecule type" value="Genomic_DNA"/>
</dbReference>
<dbReference type="Gene3D" id="1.10.10.10">
    <property type="entry name" value="Winged helix-like DNA-binding domain superfamily/Winged helix DNA-binding domain"/>
    <property type="match status" value="1"/>
</dbReference>
<organism evidence="3 6">
    <name type="scientific">Parabacteroides absconsus</name>
    <dbReference type="NCBI Taxonomy" id="2951805"/>
    <lineage>
        <taxon>Bacteria</taxon>
        <taxon>Pseudomonadati</taxon>
        <taxon>Bacteroidota</taxon>
        <taxon>Bacteroidia</taxon>
        <taxon>Bacteroidales</taxon>
        <taxon>Tannerellaceae</taxon>
        <taxon>Parabacteroides</taxon>
    </lineage>
</organism>
<dbReference type="InterPro" id="IPR036388">
    <property type="entry name" value="WH-like_DNA-bd_sf"/>
</dbReference>
<dbReference type="Proteomes" id="UP001320603">
    <property type="component" value="Chromosome"/>
</dbReference>
<proteinExistence type="predicted"/>
<dbReference type="SUPFAM" id="SSF46689">
    <property type="entry name" value="Homeodomain-like"/>
    <property type="match status" value="1"/>
</dbReference>
<dbReference type="Pfam" id="PF13384">
    <property type="entry name" value="HTH_23"/>
    <property type="match status" value="1"/>
</dbReference>
<name>A0ABZ2ILF3_9BACT</name>
<reference evidence="3 6" key="1">
    <citation type="submission" date="2024-02" db="EMBL/GenBank/DDBJ databases">
        <title>Whole genome sequencing of Parabacteroides sp. AD58.</title>
        <authorList>
            <person name="Chaplin A.V."/>
            <person name="Pikina A.P."/>
            <person name="Sokolova S.R."/>
            <person name="Korostin D.O."/>
            <person name="Efimov B.A."/>
        </authorList>
    </citation>
    <scope>NUCLEOTIDE SEQUENCE [LARGE SCALE GENOMIC DNA]</scope>
    <source>
        <strain evidence="3 6">AD58</strain>
    </source>
</reference>
<evidence type="ECO:0000313" key="2">
    <source>
        <dbReference type="EMBL" id="WWV65262.1"/>
    </source>
</evidence>
<evidence type="ECO:0000313" key="1">
    <source>
        <dbReference type="EMBL" id="WWV65100.1"/>
    </source>
</evidence>